<evidence type="ECO:0000313" key="3">
    <source>
        <dbReference type="Proteomes" id="UP000550895"/>
    </source>
</evidence>
<sequence length="51" mass="5692">MISFHPVRSLRQAVHHIGEAVNASAELSQAARKRQQAQDRGEQRALQPLGF</sequence>
<keyword evidence="3" id="KW-1185">Reference proteome</keyword>
<protein>
    <submittedName>
        <fullName evidence="2">ATP-dependent Clp protease adapter protein ClpS</fullName>
    </submittedName>
</protein>
<proteinExistence type="predicted"/>
<comment type="caution">
    <text evidence="2">The sequence shown here is derived from an EMBL/GenBank/DDBJ whole genome shotgun (WGS) entry which is preliminary data.</text>
</comment>
<reference evidence="2 3" key="1">
    <citation type="submission" date="2020-08" db="EMBL/GenBank/DDBJ databases">
        <title>Genomic Encyclopedia of Type Strains, Phase IV (KMG-IV): sequencing the most valuable type-strain genomes for metagenomic binning, comparative biology and taxonomic classification.</title>
        <authorList>
            <person name="Goeker M."/>
        </authorList>
    </citation>
    <scope>NUCLEOTIDE SEQUENCE [LARGE SCALE GENOMIC DNA]</scope>
    <source>
        <strain evidence="2 3">DSM 26376</strain>
    </source>
</reference>
<dbReference type="RefSeq" id="WP_167494894.1">
    <property type="nucleotide sequence ID" value="NZ_JACHGA010000001.1"/>
</dbReference>
<feature type="region of interest" description="Disordered" evidence="1">
    <location>
        <begin position="28"/>
        <end position="51"/>
    </location>
</feature>
<keyword evidence="2" id="KW-0378">Hydrolase</keyword>
<keyword evidence="2" id="KW-0645">Protease</keyword>
<dbReference type="GO" id="GO:0006508">
    <property type="term" value="P:proteolysis"/>
    <property type="evidence" value="ECO:0007669"/>
    <property type="project" value="UniProtKB-KW"/>
</dbReference>
<dbReference type="EMBL" id="JACHGA010000001">
    <property type="protein sequence ID" value="MBB5274204.1"/>
    <property type="molecule type" value="Genomic_DNA"/>
</dbReference>
<dbReference type="GO" id="GO:0008233">
    <property type="term" value="F:peptidase activity"/>
    <property type="evidence" value="ECO:0007669"/>
    <property type="project" value="UniProtKB-KW"/>
</dbReference>
<dbReference type="Proteomes" id="UP000550895">
    <property type="component" value="Unassembled WGS sequence"/>
</dbReference>
<evidence type="ECO:0000256" key="1">
    <source>
        <dbReference type="SAM" id="MobiDB-lite"/>
    </source>
</evidence>
<dbReference type="AlphaFoldDB" id="A0A7W8HLB2"/>
<name>A0A7W8HLB2_9HYPH</name>
<organism evidence="2 3">
    <name type="scientific">Rhizobium rosettiformans</name>
    <dbReference type="NCBI Taxonomy" id="1368430"/>
    <lineage>
        <taxon>Bacteria</taxon>
        <taxon>Pseudomonadati</taxon>
        <taxon>Pseudomonadota</taxon>
        <taxon>Alphaproteobacteria</taxon>
        <taxon>Hyphomicrobiales</taxon>
        <taxon>Rhizobiaceae</taxon>
        <taxon>Rhizobium/Agrobacterium group</taxon>
        <taxon>Rhizobium</taxon>
    </lineage>
</organism>
<gene>
    <name evidence="2" type="ORF">HNR26_000242</name>
</gene>
<accession>A0A7W8HLB2</accession>
<evidence type="ECO:0000313" key="2">
    <source>
        <dbReference type="EMBL" id="MBB5274204.1"/>
    </source>
</evidence>